<dbReference type="Gene3D" id="3.40.50.2000">
    <property type="entry name" value="Glycogen Phosphorylase B"/>
    <property type="match status" value="1"/>
</dbReference>
<dbReference type="RefSeq" id="WP_006193598.1">
    <property type="nucleotide sequence ID" value="NC_015437.1"/>
</dbReference>
<dbReference type="AlphaFoldDB" id="C9LXP8"/>
<dbReference type="InterPro" id="IPR029489">
    <property type="entry name" value="OGT/SEC/SPY_C"/>
</dbReference>
<evidence type="ECO:0000256" key="4">
    <source>
        <dbReference type="ARBA" id="ARBA00022737"/>
    </source>
</evidence>
<organism evidence="9 10">
    <name type="scientific">Selenomonas sputigena (strain ATCC 35185 / DSM 20758 / CCUG 44933 / VPI D19B-28)</name>
    <dbReference type="NCBI Taxonomy" id="546271"/>
    <lineage>
        <taxon>Bacteria</taxon>
        <taxon>Bacillati</taxon>
        <taxon>Bacillota</taxon>
        <taxon>Negativicutes</taxon>
        <taxon>Selenomonadales</taxon>
        <taxon>Selenomonadaceae</taxon>
        <taxon>Selenomonas</taxon>
    </lineage>
</organism>
<evidence type="ECO:0000313" key="9">
    <source>
        <dbReference type="EMBL" id="EEX76431.1"/>
    </source>
</evidence>
<dbReference type="Proteomes" id="UP000011124">
    <property type="component" value="Chromosome"/>
</dbReference>
<evidence type="ECO:0000259" key="7">
    <source>
        <dbReference type="Pfam" id="PF13844"/>
    </source>
</evidence>
<dbReference type="STRING" id="546271.Selsp_0437"/>
<evidence type="ECO:0000256" key="6">
    <source>
        <dbReference type="SAM" id="MobiDB-lite"/>
    </source>
</evidence>
<dbReference type="OrthoDB" id="1660777at2"/>
<dbReference type="GO" id="GO:0016757">
    <property type="term" value="F:glycosyltransferase activity"/>
    <property type="evidence" value="ECO:0007669"/>
    <property type="project" value="UniProtKB-KW"/>
</dbReference>
<dbReference type="eggNOG" id="COG3914">
    <property type="taxonomic scope" value="Bacteria"/>
</dbReference>
<name>C9LXP8_SELS3</name>
<evidence type="ECO:0000313" key="10">
    <source>
        <dbReference type="Proteomes" id="UP000003505"/>
    </source>
</evidence>
<dbReference type="PANTHER" id="PTHR44835:SF1">
    <property type="entry name" value="PROTEIN O-GLCNAC TRANSFERASE"/>
    <property type="match status" value="1"/>
</dbReference>
<keyword evidence="3" id="KW-0808">Transferase</keyword>
<feature type="domain" description="O-GlcNAc transferase C-terminal" evidence="7">
    <location>
        <begin position="238"/>
        <end position="373"/>
    </location>
</feature>
<proteinExistence type="predicted"/>
<dbReference type="SUPFAM" id="SSF53756">
    <property type="entry name" value="UDP-Glycosyltransferase/glycogen phosphorylase"/>
    <property type="match status" value="1"/>
</dbReference>
<dbReference type="Pfam" id="PF13844">
    <property type="entry name" value="Glyco_transf_41"/>
    <property type="match status" value="2"/>
</dbReference>
<reference evidence="9 10" key="1">
    <citation type="submission" date="2009-09" db="EMBL/GenBank/DDBJ databases">
        <authorList>
            <person name="Weinstock G."/>
            <person name="Sodergren E."/>
            <person name="Clifton S."/>
            <person name="Fulton L."/>
            <person name="Fulton B."/>
            <person name="Courtney L."/>
            <person name="Fronick C."/>
            <person name="Harrison M."/>
            <person name="Strong C."/>
            <person name="Farmer C."/>
            <person name="Delahaunty K."/>
            <person name="Markovic C."/>
            <person name="Hall O."/>
            <person name="Minx P."/>
            <person name="Tomlinson C."/>
            <person name="Mitreva M."/>
            <person name="Nelson J."/>
            <person name="Hou S."/>
            <person name="Wollam A."/>
            <person name="Pepin K.H."/>
            <person name="Johnson M."/>
            <person name="Bhonagiri V."/>
            <person name="Nash W.E."/>
            <person name="Warren W."/>
            <person name="Chinwalla A."/>
            <person name="Mardis E.R."/>
            <person name="Wilson R.K."/>
        </authorList>
    </citation>
    <scope>NUCLEOTIDE SEQUENCE [LARGE SCALE GENOMIC DNA]</scope>
    <source>
        <strain evidence="9">ATCC 35185</strain>
        <strain evidence="10">ATCC 35185 / DSM 20758 / VPI D19B-28</strain>
    </source>
</reference>
<dbReference type="InterPro" id="IPR051939">
    <property type="entry name" value="Glycosyltr_41/O-GlcNAc_trsf"/>
</dbReference>
<evidence type="ECO:0000313" key="11">
    <source>
        <dbReference type="Proteomes" id="UP000011124"/>
    </source>
</evidence>
<gene>
    <name evidence="8" type="ordered locus">Selsp_0437</name>
    <name evidence="9" type="ORF">SELSPUOL_02256</name>
</gene>
<evidence type="ECO:0000256" key="5">
    <source>
        <dbReference type="ARBA" id="ARBA00022803"/>
    </source>
</evidence>
<dbReference type="KEGG" id="ssg:Selsp_0437"/>
<sequence length="637" mass="69079">MAKRGKRQKKGLGGSAKKPLAAFAGGSPAELLGEASRLFAAARYTDVRALLTAAFASWTGASAGEAAAFHDLVELRYVLAASLVQLGDYGAARAEIARIRESAAAHPGAALQEIYIEKAEGRTRTELKHLAALISYLEERLAEEPPAPLAAYYRKFLAEGYSLRGSALTLAGSAAEGVRAFLAASRMEADEAQAVAEYSNALFALNYVAVEERAPFAGLAEGFDGFFSDVERMAHTRVRHAHARLRIGYISPDLRRHAVAFFLLPLLRAFDRERFEVFCYANNSEDAVSRTMAQQPGVHWTNILGLLPEEAARLVAADEIDILCDLSGHTKDNCLAVLARKPAPVQITGLGYMGSTGLSAIDYVLGDRVLDAAEDVAEDAKMAAERTAGGNCRGAAEDGASQGAREKRSERPLSLPHSHFCYLPFVVMPDVAPPPCLSRGHITFGCFNNYSKVTDAMLLLWRQILADVPGARLLLKSRLFGSEEGRSIAVERFGRLGLDASRIELRGFSSDYLAEYADMDIALDTAPYTGGLTTCEALYMGVPVVTLKGGTHGARFGASLLQNAGLPELIAEDAAQYVEIAKLLAGSPETLQMLREKERDMLLASPLMNFRQYVQEVEAAYEEVWRRWMGGDMRDGQ</sequence>
<comment type="pathway">
    <text evidence="1">Protein modification; protein glycosylation.</text>
</comment>
<dbReference type="EMBL" id="CP002637">
    <property type="protein sequence ID" value="AEB99409.1"/>
    <property type="molecule type" value="Genomic_DNA"/>
</dbReference>
<evidence type="ECO:0000256" key="1">
    <source>
        <dbReference type="ARBA" id="ARBA00004922"/>
    </source>
</evidence>
<keyword evidence="4" id="KW-0677">Repeat</keyword>
<reference evidence="8 11" key="2">
    <citation type="submission" date="2011-04" db="EMBL/GenBank/DDBJ databases">
        <title>The complete genome of Selenomonas sputigena DSM 20758.</title>
        <authorList>
            <consortium name="US DOE Joint Genome Institute (JGI-PGF)"/>
            <person name="Lucas S."/>
            <person name="Copeland A."/>
            <person name="Lapidus A."/>
            <person name="Bruce D."/>
            <person name="Goodwin L."/>
            <person name="Pitluck S."/>
            <person name="Peters L."/>
            <person name="Kyrpides N."/>
            <person name="Mavromatis K."/>
            <person name="Ivanova N."/>
            <person name="Ovchinnikova G."/>
            <person name="Teshima H."/>
            <person name="Detter J.C."/>
            <person name="Tapia R."/>
            <person name="Han C."/>
            <person name="Land M."/>
            <person name="Hauser L."/>
            <person name="Markowitz V."/>
            <person name="Cheng J.-F."/>
            <person name="Hugenholtz P."/>
            <person name="Woyke T."/>
            <person name="Wu D."/>
            <person name="Gronow S."/>
            <person name="Wellnitz S."/>
            <person name="Schneider S."/>
            <person name="Klenk H.-P."/>
            <person name="Eisen J.A."/>
        </authorList>
    </citation>
    <scope>NUCLEOTIDE SEQUENCE [LARGE SCALE GENOMIC DNA]</scope>
    <source>
        <strain evidence="8">ATCC 35185</strain>
        <strain evidence="11">ATCC 35185 / DSM 20758 / VPI D19B-28</strain>
    </source>
</reference>
<keyword evidence="11" id="KW-1185">Reference proteome</keyword>
<evidence type="ECO:0000313" key="8">
    <source>
        <dbReference type="EMBL" id="AEB99409.1"/>
    </source>
</evidence>
<feature type="region of interest" description="Disordered" evidence="6">
    <location>
        <begin position="387"/>
        <end position="411"/>
    </location>
</feature>
<dbReference type="Proteomes" id="UP000003505">
    <property type="component" value="Unassembled WGS sequence"/>
</dbReference>
<keyword evidence="5" id="KW-0802">TPR repeat</keyword>
<keyword evidence="2" id="KW-0328">Glycosyltransferase</keyword>
<protein>
    <submittedName>
        <fullName evidence="8">Tetratricopeptide TPR_2 repeat protein</fullName>
    </submittedName>
</protein>
<dbReference type="EMBL" id="ACKP02000049">
    <property type="protein sequence ID" value="EEX76431.1"/>
    <property type="molecule type" value="Genomic_DNA"/>
</dbReference>
<accession>C9LXP8</accession>
<evidence type="ECO:0000256" key="3">
    <source>
        <dbReference type="ARBA" id="ARBA00022679"/>
    </source>
</evidence>
<evidence type="ECO:0000256" key="2">
    <source>
        <dbReference type="ARBA" id="ARBA00022676"/>
    </source>
</evidence>
<dbReference type="PANTHER" id="PTHR44835">
    <property type="entry name" value="UDP-N-ACETYLGLUCOSAMINE--PEPTIDE N-ACETYLGLUCOSAMINYLTRANSFERASE SPINDLY-RELATED"/>
    <property type="match status" value="1"/>
</dbReference>
<dbReference type="Gene3D" id="3.40.50.11380">
    <property type="match status" value="1"/>
</dbReference>
<feature type="domain" description="O-GlcNAc transferase C-terminal" evidence="7">
    <location>
        <begin position="440"/>
        <end position="616"/>
    </location>
</feature>
<dbReference type="HOGENOM" id="CLU_001721_4_1_9"/>